<dbReference type="SUPFAM" id="SSF56300">
    <property type="entry name" value="Metallo-dependent phosphatases"/>
    <property type="match status" value="1"/>
</dbReference>
<evidence type="ECO:0000256" key="1">
    <source>
        <dbReference type="SAM" id="Phobius"/>
    </source>
</evidence>
<dbReference type="AlphaFoldDB" id="A0A8T2NAQ4"/>
<keyword evidence="4" id="KW-1185">Reference proteome</keyword>
<name>A0A8T2NAQ4_9TELE</name>
<dbReference type="PANTHER" id="PTHR31302:SF0">
    <property type="entry name" value="TRANSMEMBRANE PROTEIN WITH METALLOPHOSPHOESTERASE DOMAIN"/>
    <property type="match status" value="1"/>
</dbReference>
<evidence type="ECO:0000313" key="3">
    <source>
        <dbReference type="EMBL" id="KAG9336946.1"/>
    </source>
</evidence>
<feature type="transmembrane region" description="Helical" evidence="1">
    <location>
        <begin position="43"/>
        <end position="64"/>
    </location>
</feature>
<comment type="caution">
    <text evidence="3">The sequence shown here is derived from an EMBL/GenBank/DDBJ whole genome shotgun (WGS) entry which is preliminary data.</text>
</comment>
<dbReference type="PANTHER" id="PTHR31302">
    <property type="entry name" value="TRANSMEMBRANE PROTEIN WITH METALLOPHOSPHOESTERASE DOMAIN-RELATED"/>
    <property type="match status" value="1"/>
</dbReference>
<gene>
    <name evidence="3" type="ORF">JZ751_029961</name>
</gene>
<reference evidence="3" key="1">
    <citation type="thesis" date="2021" institute="BYU ScholarsArchive" country="Provo, UT, USA">
        <title>Applications of and Algorithms for Genome Assembly and Genomic Analyses with an Emphasis on Marine Teleosts.</title>
        <authorList>
            <person name="Pickett B.D."/>
        </authorList>
    </citation>
    <scope>NUCLEOTIDE SEQUENCE</scope>
    <source>
        <strain evidence="3">HI-2016</strain>
    </source>
</reference>
<organism evidence="3 4">
    <name type="scientific">Albula glossodonta</name>
    <name type="common">roundjaw bonefish</name>
    <dbReference type="NCBI Taxonomy" id="121402"/>
    <lineage>
        <taxon>Eukaryota</taxon>
        <taxon>Metazoa</taxon>
        <taxon>Chordata</taxon>
        <taxon>Craniata</taxon>
        <taxon>Vertebrata</taxon>
        <taxon>Euteleostomi</taxon>
        <taxon>Actinopterygii</taxon>
        <taxon>Neopterygii</taxon>
        <taxon>Teleostei</taxon>
        <taxon>Albuliformes</taxon>
        <taxon>Albulidae</taxon>
        <taxon>Albula</taxon>
    </lineage>
</organism>
<protein>
    <recommendedName>
        <fullName evidence="2">Calcineurin-like phosphoesterase domain-containing protein</fullName>
    </recommendedName>
</protein>
<dbReference type="EMBL" id="JAFBMS010000099">
    <property type="protein sequence ID" value="KAG9336946.1"/>
    <property type="molecule type" value="Genomic_DNA"/>
</dbReference>
<keyword evidence="1" id="KW-0812">Transmembrane</keyword>
<dbReference type="Proteomes" id="UP000824540">
    <property type="component" value="Unassembled WGS sequence"/>
</dbReference>
<accession>A0A8T2NAQ4</accession>
<feature type="transmembrane region" description="Helical" evidence="1">
    <location>
        <begin position="85"/>
        <end position="106"/>
    </location>
</feature>
<sequence>MYSLGKLSVEVKVAIATGVVFFSMLISRTLLSDAVDIDTRAKLFRVQFLLLVNSFLLIGSLYIWKRTVSAFTRSRCVSQRVALCWRLVVMLFLVFAHSSYLTMFYLVAEEPYWLAMVSYTCLGAYIILVFFLFAFGCVGYCHKHITQDGSPSKPDLPAEAIVSAVPSSSSNRQAILAVALTVVLTAFGLMNASLPPEVVRVEIPLAKLPPSLDNLKIVLLSDIHLGPTVGRSRLELIVRMVNNLDADVVVIAGDLTDSQVSRLLTVSEPLRNMKSKLGSYFVTGNHDYYTADVERWYSHLRSLNIQPLHNGNARVFRAERKEDWICLAGPRAARQALQERPDIGLVLSGVPPCPQGLRPLVGERWGAEPLQLSNSPLCVRHTHAGQIFPLSILAYLVNPFFCGLYRVGEHSMVYVSPGTVYYGIPMRLGSRAEITEILLRTP</sequence>
<dbReference type="Pfam" id="PF00149">
    <property type="entry name" value="Metallophos"/>
    <property type="match status" value="1"/>
</dbReference>
<dbReference type="OrthoDB" id="783096at2759"/>
<feature type="transmembrane region" description="Helical" evidence="1">
    <location>
        <begin position="12"/>
        <end position="31"/>
    </location>
</feature>
<dbReference type="GO" id="GO:0016787">
    <property type="term" value="F:hydrolase activity"/>
    <property type="evidence" value="ECO:0007669"/>
    <property type="project" value="InterPro"/>
</dbReference>
<feature type="transmembrane region" description="Helical" evidence="1">
    <location>
        <begin position="174"/>
        <end position="194"/>
    </location>
</feature>
<evidence type="ECO:0000259" key="2">
    <source>
        <dbReference type="Pfam" id="PF00149"/>
    </source>
</evidence>
<dbReference type="InterPro" id="IPR051158">
    <property type="entry name" value="Metallophosphoesterase_sf"/>
</dbReference>
<evidence type="ECO:0000313" key="4">
    <source>
        <dbReference type="Proteomes" id="UP000824540"/>
    </source>
</evidence>
<dbReference type="Gene3D" id="3.60.21.10">
    <property type="match status" value="1"/>
</dbReference>
<feature type="transmembrane region" description="Helical" evidence="1">
    <location>
        <begin position="112"/>
        <end position="135"/>
    </location>
</feature>
<keyword evidence="1" id="KW-0472">Membrane</keyword>
<dbReference type="InterPro" id="IPR029052">
    <property type="entry name" value="Metallo-depent_PP-like"/>
</dbReference>
<proteinExistence type="predicted"/>
<dbReference type="InterPro" id="IPR004843">
    <property type="entry name" value="Calcineurin-like_PHP"/>
</dbReference>
<feature type="domain" description="Calcineurin-like phosphoesterase" evidence="2">
    <location>
        <begin position="215"/>
        <end position="310"/>
    </location>
</feature>
<dbReference type="CDD" id="cd07385">
    <property type="entry name" value="MPP_YkuE_C"/>
    <property type="match status" value="1"/>
</dbReference>
<keyword evidence="1" id="KW-1133">Transmembrane helix</keyword>